<organism evidence="2 3">
    <name type="scientific">Ramlibacter henchirensis</name>
    <dbReference type="NCBI Taxonomy" id="204072"/>
    <lineage>
        <taxon>Bacteria</taxon>
        <taxon>Pseudomonadati</taxon>
        <taxon>Pseudomonadota</taxon>
        <taxon>Betaproteobacteria</taxon>
        <taxon>Burkholderiales</taxon>
        <taxon>Comamonadaceae</taxon>
        <taxon>Ramlibacter</taxon>
    </lineage>
</organism>
<evidence type="ECO:0000313" key="2">
    <source>
        <dbReference type="EMBL" id="TFZ02275.1"/>
    </source>
</evidence>
<dbReference type="AlphaFoldDB" id="A0A4Z0BW57"/>
<accession>A0A4Z0BW57</accession>
<gene>
    <name evidence="2" type="ORF">EZ313_13455</name>
</gene>
<evidence type="ECO:0000256" key="1">
    <source>
        <dbReference type="SAM" id="MobiDB-lite"/>
    </source>
</evidence>
<dbReference type="OrthoDB" id="6025757at2"/>
<evidence type="ECO:0000313" key="3">
    <source>
        <dbReference type="Proteomes" id="UP000298180"/>
    </source>
</evidence>
<dbReference type="EMBL" id="SMLM01000002">
    <property type="protein sequence ID" value="TFZ02275.1"/>
    <property type="molecule type" value="Genomic_DNA"/>
</dbReference>
<sequence length="142" mass="16178">MNTESSRRVQQIQRAAGCAPLAELNAYLREVVAQRSATEDDGEPANPDELPNARRFRKAWESGRTLDRLQQALARTPANAGPLNSHALVLRSLDLMRDLSTDYLRRFLVQVETLQWLEKAREKYPREQARGGKPAAKARRRK</sequence>
<dbReference type="Pfam" id="PF11445">
    <property type="entry name" value="DUF2894"/>
    <property type="match status" value="1"/>
</dbReference>
<feature type="compositionally biased region" description="Basic and acidic residues" evidence="1">
    <location>
        <begin position="120"/>
        <end position="130"/>
    </location>
</feature>
<feature type="region of interest" description="Disordered" evidence="1">
    <location>
        <begin position="120"/>
        <end position="142"/>
    </location>
</feature>
<comment type="caution">
    <text evidence="2">The sequence shown here is derived from an EMBL/GenBank/DDBJ whole genome shotgun (WGS) entry which is preliminary data.</text>
</comment>
<proteinExistence type="predicted"/>
<protein>
    <submittedName>
        <fullName evidence="2">DUF2894 domain-containing protein</fullName>
    </submittedName>
</protein>
<name>A0A4Z0BW57_9BURK</name>
<dbReference type="Proteomes" id="UP000298180">
    <property type="component" value="Unassembled WGS sequence"/>
</dbReference>
<reference evidence="2 3" key="1">
    <citation type="submission" date="2019-03" db="EMBL/GenBank/DDBJ databases">
        <title>Ramlibacter henchirensis DSM 14656, whole genome shotgun sequence.</title>
        <authorList>
            <person name="Zhang X."/>
            <person name="Feng G."/>
            <person name="Zhu H."/>
        </authorList>
    </citation>
    <scope>NUCLEOTIDE SEQUENCE [LARGE SCALE GENOMIC DNA]</scope>
    <source>
        <strain evidence="2 3">DSM 14656</strain>
    </source>
</reference>
<keyword evidence="3" id="KW-1185">Reference proteome</keyword>
<dbReference type="InterPro" id="IPR021549">
    <property type="entry name" value="DUF2894"/>
</dbReference>